<dbReference type="GO" id="GO:0004650">
    <property type="term" value="F:polygalacturonase activity"/>
    <property type="evidence" value="ECO:0007669"/>
    <property type="project" value="InterPro"/>
</dbReference>
<dbReference type="PANTHER" id="PTHR31339">
    <property type="entry name" value="PECTIN LYASE-RELATED"/>
    <property type="match status" value="1"/>
</dbReference>
<feature type="region of interest" description="Disordered" evidence="5">
    <location>
        <begin position="1"/>
        <end position="31"/>
    </location>
</feature>
<comment type="caution">
    <text evidence="6">The sequence shown here is derived from an EMBL/GenBank/DDBJ whole genome shotgun (WGS) entry which is preliminary data.</text>
</comment>
<protein>
    <submittedName>
        <fullName evidence="6">Putative polygalacturonase</fullName>
    </submittedName>
</protein>
<dbReference type="PANTHER" id="PTHR31339:SF66">
    <property type="entry name" value="OS06G0106800 PROTEIN"/>
    <property type="match status" value="1"/>
</dbReference>
<evidence type="ECO:0000256" key="5">
    <source>
        <dbReference type="SAM" id="MobiDB-lite"/>
    </source>
</evidence>
<dbReference type="Proteomes" id="UP000797356">
    <property type="component" value="Chromosome 9"/>
</dbReference>
<evidence type="ECO:0000313" key="7">
    <source>
        <dbReference type="Proteomes" id="UP000797356"/>
    </source>
</evidence>
<accession>A0A8K0IJZ2</accession>
<dbReference type="Pfam" id="PF00295">
    <property type="entry name" value="Glyco_hydro_28"/>
    <property type="match status" value="1"/>
</dbReference>
<keyword evidence="7" id="KW-1185">Reference proteome</keyword>
<sequence>MAASMETVECAGRSVHHPGGSAGSSTKGGAVGHRAHTASLKDFGGVGDGTTSNTKAFQAAVAHLAQFAGSGGGGMLFVPAGRWLTGPFNLTNSFTLFLHRDAVILATQTLALCILLMAASMETVECAGRSVHHPGGSAGSSTKGGAVGHRAHTASLKDFGGVGDGTTSNTKAFQAAVAHLAQFAGSGGGGMLFVPAGRWLTGPFNLTNSFTLFLHRDAVILATQDMSEWPVIDPLPSYGRGRDHAGGRYSSLVGGSHLTDVVITGDNGTIDGQGAFWWKKFHEGKLKYTRGYLIELMHSDQILISNLTLLNSPTWNIHPVYSRFDHVPNPNLRPSLIYIEAMAVTEISKFCSNIVISQITILAPVQSPNTDGINPDSCSHVRIEDCYIVSGDDCVAIKSGWDEYGIAVGMPSQHIIIRRLTCISPTSAVIALGSEMSGGIQDVRAEDITAIDTESGIRIKTAVGRGGYVKDIFVRGMNLDIMKWVFRMDGNYKSHPDNKYDPHAIPVIKGISYSNIIAKNVKQVARLHGIPNAPFAGICISNVTVQLAAKARKQTWTCTDVEGVSSGVTPAPCSSFPDQGAGAKPCPFPAGRFTY</sequence>
<gene>
    <name evidence="6" type="ORF">COCNU_09G003240</name>
</gene>
<dbReference type="SUPFAM" id="SSF51126">
    <property type="entry name" value="Pectin lyase-like"/>
    <property type="match status" value="2"/>
</dbReference>
<evidence type="ECO:0000256" key="1">
    <source>
        <dbReference type="ARBA" id="ARBA00008834"/>
    </source>
</evidence>
<comment type="similarity">
    <text evidence="1 4">Belongs to the glycosyl hydrolase 28 family.</text>
</comment>
<evidence type="ECO:0000256" key="2">
    <source>
        <dbReference type="ARBA" id="ARBA00022801"/>
    </source>
</evidence>
<keyword evidence="3 4" id="KW-0326">Glycosidase</keyword>
<dbReference type="InterPro" id="IPR011050">
    <property type="entry name" value="Pectin_lyase_fold/virulence"/>
</dbReference>
<keyword evidence="2 4" id="KW-0378">Hydrolase</keyword>
<dbReference type="Gene3D" id="2.160.20.10">
    <property type="entry name" value="Single-stranded right-handed beta-helix, Pectin lyase-like"/>
    <property type="match status" value="2"/>
</dbReference>
<reference evidence="6" key="1">
    <citation type="journal article" date="2017" name="Gigascience">
        <title>The genome draft of coconut (Cocos nucifera).</title>
        <authorList>
            <person name="Xiao Y."/>
            <person name="Xu P."/>
            <person name="Fan H."/>
            <person name="Baudouin L."/>
            <person name="Xia W."/>
            <person name="Bocs S."/>
            <person name="Xu J."/>
            <person name="Li Q."/>
            <person name="Guo A."/>
            <person name="Zhou L."/>
            <person name="Li J."/>
            <person name="Wu Y."/>
            <person name="Ma Z."/>
            <person name="Armero A."/>
            <person name="Issali A.E."/>
            <person name="Liu N."/>
            <person name="Peng M."/>
            <person name="Yang Y."/>
        </authorList>
    </citation>
    <scope>NUCLEOTIDE SEQUENCE</scope>
    <source>
        <tissue evidence="6">Spear leaf of Hainan Tall coconut</tissue>
    </source>
</reference>
<reference evidence="6" key="2">
    <citation type="submission" date="2019-07" db="EMBL/GenBank/DDBJ databases">
        <authorList>
            <person name="Yang Y."/>
            <person name="Bocs S."/>
            <person name="Baudouin L."/>
        </authorList>
    </citation>
    <scope>NUCLEOTIDE SEQUENCE</scope>
    <source>
        <tissue evidence="6">Spear leaf of Hainan Tall coconut</tissue>
    </source>
</reference>
<dbReference type="InterPro" id="IPR012334">
    <property type="entry name" value="Pectin_lyas_fold"/>
</dbReference>
<dbReference type="InterPro" id="IPR051801">
    <property type="entry name" value="GH28_Enzymes"/>
</dbReference>
<dbReference type="OrthoDB" id="187139at2759"/>
<dbReference type="AlphaFoldDB" id="A0A8K0IJZ2"/>
<dbReference type="InterPro" id="IPR000743">
    <property type="entry name" value="Glyco_hydro_28"/>
</dbReference>
<evidence type="ECO:0000256" key="4">
    <source>
        <dbReference type="RuleBase" id="RU361169"/>
    </source>
</evidence>
<organism evidence="6 7">
    <name type="scientific">Cocos nucifera</name>
    <name type="common">Coconut palm</name>
    <dbReference type="NCBI Taxonomy" id="13894"/>
    <lineage>
        <taxon>Eukaryota</taxon>
        <taxon>Viridiplantae</taxon>
        <taxon>Streptophyta</taxon>
        <taxon>Embryophyta</taxon>
        <taxon>Tracheophyta</taxon>
        <taxon>Spermatophyta</taxon>
        <taxon>Magnoliopsida</taxon>
        <taxon>Liliopsida</taxon>
        <taxon>Arecaceae</taxon>
        <taxon>Arecoideae</taxon>
        <taxon>Cocoseae</taxon>
        <taxon>Attaleinae</taxon>
        <taxon>Cocos</taxon>
    </lineage>
</organism>
<proteinExistence type="inferred from homology"/>
<dbReference type="EMBL" id="CM017880">
    <property type="protein sequence ID" value="KAG1360861.1"/>
    <property type="molecule type" value="Genomic_DNA"/>
</dbReference>
<dbReference type="GO" id="GO:0005975">
    <property type="term" value="P:carbohydrate metabolic process"/>
    <property type="evidence" value="ECO:0007669"/>
    <property type="project" value="InterPro"/>
</dbReference>
<evidence type="ECO:0000313" key="6">
    <source>
        <dbReference type="EMBL" id="KAG1360861.1"/>
    </source>
</evidence>
<evidence type="ECO:0000256" key="3">
    <source>
        <dbReference type="ARBA" id="ARBA00023295"/>
    </source>
</evidence>
<name>A0A8K0IJZ2_COCNU</name>